<protein>
    <submittedName>
        <fullName evidence="6">Tripartite motif containing 44</fullName>
    </submittedName>
</protein>
<feature type="region of interest" description="Disordered" evidence="4">
    <location>
        <begin position="142"/>
        <end position="162"/>
    </location>
</feature>
<reference evidence="6" key="1">
    <citation type="submission" date="2025-08" db="UniProtKB">
        <authorList>
            <consortium name="Ensembl"/>
        </authorList>
    </citation>
    <scope>IDENTIFICATION</scope>
</reference>
<dbReference type="AlphaFoldDB" id="A0A3B4UY64"/>
<feature type="region of interest" description="Disordered" evidence="4">
    <location>
        <begin position="1"/>
        <end position="23"/>
    </location>
</feature>
<dbReference type="PANTHER" id="PTHR24103">
    <property type="entry name" value="E3 UBIQUITIN-PROTEIN LIGASE TRIM"/>
    <property type="match status" value="1"/>
</dbReference>
<dbReference type="GeneID" id="111228562"/>
<feature type="region of interest" description="Disordered" evidence="4">
    <location>
        <begin position="341"/>
        <end position="375"/>
    </location>
</feature>
<dbReference type="InterPro" id="IPR050143">
    <property type="entry name" value="TRIM/RBCC"/>
</dbReference>
<dbReference type="STRING" id="41447.ENSSDUP00000023421"/>
<feature type="region of interest" description="Disordered" evidence="4">
    <location>
        <begin position="62"/>
        <end position="96"/>
    </location>
</feature>
<dbReference type="Pfam" id="PF00643">
    <property type="entry name" value="zf-B_box"/>
    <property type="match status" value="1"/>
</dbReference>
<dbReference type="RefSeq" id="XP_022610248.1">
    <property type="nucleotide sequence ID" value="XM_022754527.1"/>
</dbReference>
<keyword evidence="1 3" id="KW-0479">Metal-binding</keyword>
<dbReference type="SMART" id="SM00336">
    <property type="entry name" value="BBOX"/>
    <property type="match status" value="1"/>
</dbReference>
<dbReference type="Ensembl" id="ENSSDUT00000023856.1">
    <property type="protein sequence ID" value="ENSSDUP00000023421.1"/>
    <property type="gene ID" value="ENSSDUG00000017037.1"/>
</dbReference>
<keyword evidence="1 3" id="KW-0863">Zinc-finger</keyword>
<keyword evidence="2" id="KW-0862">Zinc</keyword>
<dbReference type="PROSITE" id="PS50119">
    <property type="entry name" value="ZF_BBOX"/>
    <property type="match status" value="1"/>
</dbReference>
<reference evidence="6" key="2">
    <citation type="submission" date="2025-09" db="UniProtKB">
        <authorList>
            <consortium name="Ensembl"/>
        </authorList>
    </citation>
    <scope>IDENTIFICATION</scope>
</reference>
<dbReference type="GeneTree" id="ENSGT00440000034605"/>
<dbReference type="Gene3D" id="3.30.160.60">
    <property type="entry name" value="Classic Zinc Finger"/>
    <property type="match status" value="1"/>
</dbReference>
<name>A0A3B4UY64_SERDU</name>
<sequence length="375" mass="40809">MDHKGESQEGAIGVKQEELPQMDGSCDACEPDEAQPATQVCHACSFAFCPVHAERHASRTHHPLMPYNHEGTQANGPGTNRDSRVGSEAEDEADAERAAGMGANQEMAPLGVAVANGDENGDAKEREGAQNGLQLAAELGNGAGGAEAGQEAMAAGEAGKRDTVTVERLRCKEHEQEGSLYCKPDEKIICVVCAVQGEHKDHEIITLHEAYVWQKSRQGYDLLGCTQQMAEKIKTKWTNPEMSTEELEAYVNSQFDELRKLVRLEEKRTLHLVDLKEAFLTASAAEKIAEITVQTERLQEEMANITHQLCLLEQAEAQAIGPAAVAEVLVAGPAPAHRMMHDIEARPRLPEPRADPIDPRDFDDNDSGPSMDHAP</sequence>
<dbReference type="InterPro" id="IPR000315">
    <property type="entry name" value="Znf_B-box"/>
</dbReference>
<dbReference type="Proteomes" id="UP000261420">
    <property type="component" value="Unplaced"/>
</dbReference>
<evidence type="ECO:0000256" key="4">
    <source>
        <dbReference type="SAM" id="MobiDB-lite"/>
    </source>
</evidence>
<evidence type="ECO:0000256" key="3">
    <source>
        <dbReference type="PROSITE-ProRule" id="PRU00024"/>
    </source>
</evidence>
<dbReference type="CTD" id="54765"/>
<evidence type="ECO:0000313" key="6">
    <source>
        <dbReference type="Ensembl" id="ENSSDUP00000023421.1"/>
    </source>
</evidence>
<evidence type="ECO:0000256" key="2">
    <source>
        <dbReference type="ARBA" id="ARBA00022833"/>
    </source>
</evidence>
<dbReference type="KEGG" id="sdu:111228562"/>
<accession>A0A3B4UY64</accession>
<evidence type="ECO:0000313" key="7">
    <source>
        <dbReference type="Proteomes" id="UP000261420"/>
    </source>
</evidence>
<dbReference type="SUPFAM" id="SSF57845">
    <property type="entry name" value="B-box zinc-binding domain"/>
    <property type="match status" value="1"/>
</dbReference>
<feature type="domain" description="B box-type" evidence="5">
    <location>
        <begin position="166"/>
        <end position="207"/>
    </location>
</feature>
<feature type="compositionally biased region" description="Polar residues" evidence="4">
    <location>
        <begin position="70"/>
        <end position="80"/>
    </location>
</feature>
<feature type="compositionally biased region" description="Basic and acidic residues" evidence="4">
    <location>
        <begin position="341"/>
        <end position="362"/>
    </location>
</feature>
<proteinExistence type="predicted"/>
<evidence type="ECO:0000259" key="5">
    <source>
        <dbReference type="PROSITE" id="PS50119"/>
    </source>
</evidence>
<organism evidence="6 7">
    <name type="scientific">Seriola dumerili</name>
    <name type="common">Greater amberjack</name>
    <name type="synonym">Caranx dumerili</name>
    <dbReference type="NCBI Taxonomy" id="41447"/>
    <lineage>
        <taxon>Eukaryota</taxon>
        <taxon>Metazoa</taxon>
        <taxon>Chordata</taxon>
        <taxon>Craniata</taxon>
        <taxon>Vertebrata</taxon>
        <taxon>Euteleostomi</taxon>
        <taxon>Actinopterygii</taxon>
        <taxon>Neopterygii</taxon>
        <taxon>Teleostei</taxon>
        <taxon>Neoteleostei</taxon>
        <taxon>Acanthomorphata</taxon>
        <taxon>Carangaria</taxon>
        <taxon>Carangiformes</taxon>
        <taxon>Carangidae</taxon>
        <taxon>Seriola</taxon>
    </lineage>
</organism>
<evidence type="ECO:0000256" key="1">
    <source>
        <dbReference type="ARBA" id="ARBA00022771"/>
    </source>
</evidence>
<dbReference type="GO" id="GO:0008270">
    <property type="term" value="F:zinc ion binding"/>
    <property type="evidence" value="ECO:0007669"/>
    <property type="project" value="UniProtKB-KW"/>
</dbReference>
<keyword evidence="7" id="KW-1185">Reference proteome</keyword>
<feature type="compositionally biased region" description="Low complexity" evidence="4">
    <location>
        <begin position="148"/>
        <end position="157"/>
    </location>
</feature>
<dbReference type="Gene3D" id="4.10.830.40">
    <property type="match status" value="1"/>
</dbReference>